<evidence type="ECO:0000313" key="4">
    <source>
        <dbReference type="EMBL" id="MBB2175785.1"/>
    </source>
</evidence>
<feature type="modified residue" description="4-aspartylphosphate" evidence="2">
    <location>
        <position position="179"/>
    </location>
</feature>
<dbReference type="AlphaFoldDB" id="A0A7W4P6D8"/>
<dbReference type="Gene3D" id="3.40.50.2300">
    <property type="match status" value="1"/>
</dbReference>
<dbReference type="InterPro" id="IPR053866">
    <property type="entry name" value="PhyR_sigma2"/>
</dbReference>
<protein>
    <submittedName>
        <fullName evidence="4">Response regulator</fullName>
    </submittedName>
</protein>
<gene>
    <name evidence="4" type="ORF">HLH21_07535</name>
</gene>
<evidence type="ECO:0000256" key="2">
    <source>
        <dbReference type="PROSITE-ProRule" id="PRU00169"/>
    </source>
</evidence>
<evidence type="ECO:0000259" key="3">
    <source>
        <dbReference type="PROSITE" id="PS50110"/>
    </source>
</evidence>
<dbReference type="PANTHER" id="PTHR44591">
    <property type="entry name" value="STRESS RESPONSE REGULATOR PROTEIN 1"/>
    <property type="match status" value="1"/>
</dbReference>
<dbReference type="Pfam" id="PF00072">
    <property type="entry name" value="Response_reg"/>
    <property type="match status" value="1"/>
</dbReference>
<dbReference type="RefSeq" id="WP_182942905.1">
    <property type="nucleotide sequence ID" value="NZ_JABEQH010000008.1"/>
</dbReference>
<dbReference type="InterPro" id="IPR050595">
    <property type="entry name" value="Bact_response_regulator"/>
</dbReference>
<dbReference type="Proteomes" id="UP000561066">
    <property type="component" value="Unassembled WGS sequence"/>
</dbReference>
<evidence type="ECO:0000313" key="5">
    <source>
        <dbReference type="Proteomes" id="UP000561066"/>
    </source>
</evidence>
<dbReference type="Gene3D" id="1.20.140.160">
    <property type="match status" value="1"/>
</dbReference>
<dbReference type="EMBL" id="JABEQH010000008">
    <property type="protein sequence ID" value="MBB2175785.1"/>
    <property type="molecule type" value="Genomic_DNA"/>
</dbReference>
<accession>A0A7W4P6D8</accession>
<organism evidence="4 5">
    <name type="scientific">Gluconacetobacter johannae</name>
    <dbReference type="NCBI Taxonomy" id="112140"/>
    <lineage>
        <taxon>Bacteria</taxon>
        <taxon>Pseudomonadati</taxon>
        <taxon>Pseudomonadota</taxon>
        <taxon>Alphaproteobacteria</taxon>
        <taxon>Acetobacterales</taxon>
        <taxon>Acetobacteraceae</taxon>
        <taxon>Gluconacetobacter</taxon>
    </lineage>
</organism>
<sequence length="249" mass="26996">MPLSRRQDLIRALPYARRYARALTGSQSRGDLLVAESLRELAVVDTGTLPPRLSLYRWISRHFDSIATTAEMAGQREGMGATERKLLLLTSLEEVPVADAARALDIDLRQATDILSRAHAGLRTVAETNILIIEDEPIIAMDIEDLVRRCGHQVAGVAATEADAVALATRTRPGLILADINLGAGGDGMRAVASILRHHDTPVIFVTAYPERLLTGETVEPAFVITKPFEPMTLAIATYQAVTGGPRIE</sequence>
<keyword evidence="1 2" id="KW-0597">Phosphoprotein</keyword>
<dbReference type="PROSITE" id="PS50110">
    <property type="entry name" value="RESPONSE_REGULATORY"/>
    <property type="match status" value="1"/>
</dbReference>
<keyword evidence="5" id="KW-1185">Reference proteome</keyword>
<dbReference type="GO" id="GO:0000160">
    <property type="term" value="P:phosphorelay signal transduction system"/>
    <property type="evidence" value="ECO:0007669"/>
    <property type="project" value="InterPro"/>
</dbReference>
<name>A0A7W4P6D8_9PROT</name>
<comment type="caution">
    <text evidence="4">The sequence shown here is derived from an EMBL/GenBank/DDBJ whole genome shotgun (WGS) entry which is preliminary data.</text>
</comment>
<feature type="domain" description="Response regulatory" evidence="3">
    <location>
        <begin position="129"/>
        <end position="242"/>
    </location>
</feature>
<dbReference type="Pfam" id="PF22029">
    <property type="entry name" value="PhyR_sigma2"/>
    <property type="match status" value="1"/>
</dbReference>
<dbReference type="CDD" id="cd17540">
    <property type="entry name" value="REC_PhyR"/>
    <property type="match status" value="1"/>
</dbReference>
<dbReference type="InterPro" id="IPR001789">
    <property type="entry name" value="Sig_transdc_resp-reg_receiver"/>
</dbReference>
<evidence type="ECO:0000256" key="1">
    <source>
        <dbReference type="ARBA" id="ARBA00022553"/>
    </source>
</evidence>
<dbReference type="SMART" id="SM00448">
    <property type="entry name" value="REC"/>
    <property type="match status" value="1"/>
</dbReference>
<dbReference type="NCBIfam" id="NF006623">
    <property type="entry name" value="PRK09191.1"/>
    <property type="match status" value="1"/>
</dbReference>
<dbReference type="SUPFAM" id="SSF52172">
    <property type="entry name" value="CheY-like"/>
    <property type="match status" value="1"/>
</dbReference>
<dbReference type="PANTHER" id="PTHR44591:SF3">
    <property type="entry name" value="RESPONSE REGULATORY DOMAIN-CONTAINING PROTEIN"/>
    <property type="match status" value="1"/>
</dbReference>
<dbReference type="InterPro" id="IPR011006">
    <property type="entry name" value="CheY-like_superfamily"/>
</dbReference>
<reference evidence="4 5" key="1">
    <citation type="submission" date="2020-04" db="EMBL/GenBank/DDBJ databases">
        <title>Description of novel Gluconacetobacter.</title>
        <authorList>
            <person name="Sombolestani A."/>
        </authorList>
    </citation>
    <scope>NUCLEOTIDE SEQUENCE [LARGE SCALE GENOMIC DNA]</scope>
    <source>
        <strain evidence="4 5">LMG 21312</strain>
    </source>
</reference>
<proteinExistence type="predicted"/>